<dbReference type="GO" id="GO:0061630">
    <property type="term" value="F:ubiquitin protein ligase activity"/>
    <property type="evidence" value="ECO:0007669"/>
    <property type="project" value="UniProtKB-UniRule"/>
</dbReference>
<dbReference type="GO" id="GO:1990116">
    <property type="term" value="P:ribosome-associated ubiquitin-dependent protein catabolic process"/>
    <property type="evidence" value="ECO:0007669"/>
    <property type="project" value="EnsemblFungi"/>
</dbReference>
<dbReference type="SUPFAM" id="SSF48371">
    <property type="entry name" value="ARM repeat"/>
    <property type="match status" value="1"/>
</dbReference>
<evidence type="ECO:0000256" key="8">
    <source>
        <dbReference type="ARBA" id="ARBA00046341"/>
    </source>
</evidence>
<keyword evidence="5 10" id="KW-0863">Zinc-finger</keyword>
<dbReference type="GO" id="GO:0000209">
    <property type="term" value="P:protein polyubiquitination"/>
    <property type="evidence" value="ECO:0007669"/>
    <property type="project" value="EnsemblFungi"/>
</dbReference>
<dbReference type="GO" id="GO:0120174">
    <property type="term" value="P:stress-induced homeostatically regulated protein degradation pathway"/>
    <property type="evidence" value="ECO:0007669"/>
    <property type="project" value="EnsemblFungi"/>
</dbReference>
<feature type="compositionally biased region" description="Acidic residues" evidence="11">
    <location>
        <begin position="1828"/>
        <end position="1843"/>
    </location>
</feature>
<dbReference type="CDD" id="cd16482">
    <property type="entry name" value="RING-H2_UBR1-like"/>
    <property type="match status" value="1"/>
</dbReference>
<feature type="region of interest" description="Disordered" evidence="11">
    <location>
        <begin position="1821"/>
        <end position="1858"/>
    </location>
</feature>
<gene>
    <name evidence="13" type="primary">TDEL0E04390</name>
    <name evidence="13" type="ORF">TDEL_0E04390</name>
</gene>
<dbReference type="Pfam" id="PF02207">
    <property type="entry name" value="zf-UBR"/>
    <property type="match status" value="1"/>
</dbReference>
<dbReference type="InterPro" id="IPR055194">
    <property type="entry name" value="UBR1-like_WH"/>
</dbReference>
<dbReference type="GO" id="GO:0071629">
    <property type="term" value="P:cytoplasm protein quality control by the ubiquitin-proteasome system"/>
    <property type="evidence" value="ECO:0007669"/>
    <property type="project" value="EnsemblFungi"/>
</dbReference>
<dbReference type="GeneID" id="11504083"/>
<dbReference type="EC" id="2.3.2.27" evidence="10"/>
<organism evidence="13 14">
    <name type="scientific">Torulaspora delbrueckii</name>
    <name type="common">Yeast</name>
    <name type="synonym">Candida colliculosa</name>
    <dbReference type="NCBI Taxonomy" id="4950"/>
    <lineage>
        <taxon>Eukaryota</taxon>
        <taxon>Fungi</taxon>
        <taxon>Dikarya</taxon>
        <taxon>Ascomycota</taxon>
        <taxon>Saccharomycotina</taxon>
        <taxon>Saccharomycetes</taxon>
        <taxon>Saccharomycetales</taxon>
        <taxon>Saccharomycetaceae</taxon>
        <taxon>Torulaspora</taxon>
    </lineage>
</organism>
<dbReference type="GO" id="GO:0000151">
    <property type="term" value="C:ubiquitin ligase complex"/>
    <property type="evidence" value="ECO:0007669"/>
    <property type="project" value="TreeGrafter"/>
</dbReference>
<evidence type="ECO:0000256" key="9">
    <source>
        <dbReference type="PROSITE-ProRule" id="PRU00508"/>
    </source>
</evidence>
<dbReference type="GO" id="GO:0006513">
    <property type="term" value="P:protein monoubiquitination"/>
    <property type="evidence" value="ECO:0007669"/>
    <property type="project" value="EnsemblFungi"/>
</dbReference>
<name>G8ZVN8_TORDE</name>
<dbReference type="InterPro" id="IPR039164">
    <property type="entry name" value="UBR1-like"/>
</dbReference>
<dbReference type="Pfam" id="PF22960">
    <property type="entry name" value="WHD_UBR1"/>
    <property type="match status" value="1"/>
</dbReference>
<evidence type="ECO:0000313" key="14">
    <source>
        <dbReference type="Proteomes" id="UP000005627"/>
    </source>
</evidence>
<comment type="pathway">
    <text evidence="2 10">Protein modification; protein ubiquitination.</text>
</comment>
<sequence>MSEDPLCVEIRDHLRQTLSSIHDNPLFREVRGPSERMEMDKLLKDHIFRYLFFLISKKGESLTLLFPKGKDRQNDMGSFPKTYDEALSVNIEEMTQPFYTIDDSRTSNIHQHLGRNCGRKFQVGEPIYRCHECGYDDTCVLCIYCFNAADHQSHHVYTDICSEFNTGICDCGDEEAWHTELHCKAEEEAQNDESREDDSNLKEVFLQQQSQDILEVVLIEVFDHFIDLFNQNIEPLPTLQKDITLKLREMVQQGKVEERAIFLEALAYKNDYTEKNDRIIRSVEEGSQDVVDLKDYTVIIYNDEYHNYSQATTALRQGVPDNKHTDLLTSKIDGEGRALLKCSEEISAVIGGFFAVQTNGLSATLTSWSEYIHQETCKYCILWLNHCLNIPIPAFQSAFRSAMGKVLLSKYDRAAESVDMTPVVREYFSSKFNESDPYRFADLSILSEANGIPLGHHKELAKNDLDHISNTLNETVSPTSRQYANSRLQYIFYFDNRYWKRLRKDLQNVIIPTLASDIHYKPLFCRQVVEIFNHITRSVAFMDREPLLNVLRECVVQLFTCPKDANMIFSMGSFKDILWSVIDIFAEFSKVEGGLLIWQKVQKTNPTKSYSISFKQGLYAVETLLSKVSDGNIVLIPENFISILTLCKLFNGAYKIKRKEGEHVLHEDQHFIPYLEYTTSVYSIIQTMAKVLENSKEPIDEPLLLNTIELLTSFLGHRSLTYKLIHDSQEIIKFEVHRQRVAFMNPVHTLYSFLIEKCKLTSALGATSYCSDFLTISDFALRSVVLCAQIFVGFWVRNGMSVLHQSKYYKNNPELSSYARDIHLNQLAFLREDDDIPRVIYNLLDRWALLDWFSGEAEFEHTIYEDKIIPIVQQFIAFVYQVLTERYFFKTFSSAKERRMYHIKSAVIYNLYTKPLSYSKLLRSMPDYLTEDTTELDTALKEISTFVEPKGLADSGVFKLKQKLYAVVDPLKLLNMENEFESSAATIKTHLSSKKTGTYDDIIQPQIISPQDLDPKSIELGQFTRTDIFAKLVYKLLQVCIDKEEGTFLYELLHLVHGIFKDKELIDGERSIPQAYISKPICSQLMTIANSKHNAFSEEIKKKAQYLLEIMMTIRPEEVTDSLITSFGEQYVADYKAKKMSNNANHAESEKMQRKRMIKKRQEKLMAKFNNQQSKFMKGSEAQLWDQSKTGNDDDVVMDGVETQTLEEFTCALCQDNTSTDLFVVPAYHDHTPIFRPGSIFNVDEFASNWGTFSNNPDKLTYNDDKSLENFRDNGSRGSKKVLVSCNHSVHHSCFKRYVQKKRFSSNAFICPLCQTYSNCVLPIRRTSKQNTGLSVDSLVNVRVSVDELSRLFESFSAADFKNVYSTFNLVTLHSHSYDKAARSTPGFESKDTAFILAVHWANTISMLEVASRLDKSPNVTLLESREQKFKTLKNTLICIVLMCYGIGKPNPEFDPYVNKDGIIWNQNQLFQYIVKKCLFSREPLRETVGQALANFSKQLIVDFIKGLSNLDIGKMYEKAENHGGIYKIQSDDLLSTLKGVCFLGVSDSELRRKAYDLAYTCLLKNLLPTLRRCVIMIRVFHDTLKDQEDDEIVVNGINILEKSSLDLPDYVDQVMAALSDFESLQQLLARGIPCMKPSDDPYLKDIPYENCGIVKLVNLATYLNTYVTNSKKIKLREEHSLHVQNVSNRLDFKICLTCGVKVHLRPDRHEMSKHLQKYCFKTFGAFLIPNTSEVCLYMSQPPSTVYISAPYLNSHGEAGRNAMKRGDMTVLNLKRYEFLNSLWINNEIPGYISRVMGDEFRVNILSNGYFLTFNRDPRPRRAPLAGSDDEEDVDGQDDEDAELYSGHSSDDEERDVEMADDRLGDMEEGAFFGNGVDAGNVRGLLQVFENFQNTVENGINPEDAQFATPLLQFFPPQFGGINLRRNIIPDADEDDEVLEAADDTADHQYDTNSPSE</sequence>
<dbReference type="GO" id="GO:1904855">
    <property type="term" value="F:proteasome regulatory particle binding"/>
    <property type="evidence" value="ECO:0007669"/>
    <property type="project" value="EnsemblFungi"/>
</dbReference>
<keyword evidence="14" id="KW-1185">Reference proteome</keyword>
<dbReference type="InterPro" id="IPR013083">
    <property type="entry name" value="Znf_RING/FYVE/PHD"/>
</dbReference>
<dbReference type="GO" id="GO:0072671">
    <property type="term" value="P:mitochondria-associated ubiquitin-dependent protein catabolic process"/>
    <property type="evidence" value="ECO:0007669"/>
    <property type="project" value="EnsemblFungi"/>
</dbReference>
<dbReference type="RefSeq" id="XP_003681893.1">
    <property type="nucleotide sequence ID" value="XM_003681845.1"/>
</dbReference>
<feature type="region of interest" description="Disordered" evidence="11">
    <location>
        <begin position="1934"/>
        <end position="1957"/>
    </location>
</feature>
<dbReference type="GO" id="GO:0036503">
    <property type="term" value="P:ERAD pathway"/>
    <property type="evidence" value="ECO:0007669"/>
    <property type="project" value="EnsemblFungi"/>
</dbReference>
<dbReference type="UniPathway" id="UPA00143"/>
<dbReference type="GO" id="GO:0071596">
    <property type="term" value="P:ubiquitin-dependent protein catabolic process via the N-end rule pathway"/>
    <property type="evidence" value="ECO:0007669"/>
    <property type="project" value="UniProtKB-UniRule"/>
</dbReference>
<dbReference type="PROSITE" id="PS51157">
    <property type="entry name" value="ZF_UBR"/>
    <property type="match status" value="1"/>
</dbReference>
<dbReference type="GO" id="GO:0008270">
    <property type="term" value="F:zinc ion binding"/>
    <property type="evidence" value="ECO:0007669"/>
    <property type="project" value="UniProtKB-UniRule"/>
</dbReference>
<dbReference type="FunFam" id="2.10.110.30:FF:000002">
    <property type="entry name" value="Putative e3 ubiquitin-protein ligase ubr3"/>
    <property type="match status" value="1"/>
</dbReference>
<evidence type="ECO:0000256" key="6">
    <source>
        <dbReference type="ARBA" id="ARBA00022786"/>
    </source>
</evidence>
<dbReference type="STRING" id="1076872.G8ZVN8"/>
<protein>
    <recommendedName>
        <fullName evidence="10">E3 ubiquitin-protein ligase</fullName>
        <ecNumber evidence="10">2.3.2.27</ecNumber>
    </recommendedName>
</protein>
<dbReference type="CDD" id="cd19672">
    <property type="entry name" value="UBR-box_UBR1_like"/>
    <property type="match status" value="1"/>
</dbReference>
<dbReference type="EMBL" id="HE616746">
    <property type="protein sequence ID" value="CCE92682.1"/>
    <property type="molecule type" value="Genomic_DNA"/>
</dbReference>
<comment type="function">
    <text evidence="10">Ubiquitin ligase protein which is a component of the N-end rule pathway. Recognizes and binds to proteins bearing specific N-terminal residues that are destabilizing according to the N-end rule, leading to their ubiquitination and subsequent degradation.</text>
</comment>
<evidence type="ECO:0000256" key="7">
    <source>
        <dbReference type="ARBA" id="ARBA00022833"/>
    </source>
</evidence>
<dbReference type="InterPro" id="IPR003126">
    <property type="entry name" value="Znf_UBR"/>
</dbReference>
<dbReference type="HOGENOM" id="CLU_238060_0_0_1"/>
<evidence type="ECO:0000259" key="12">
    <source>
        <dbReference type="PROSITE" id="PS51157"/>
    </source>
</evidence>
<comment type="catalytic activity">
    <reaction evidence="1 10">
        <text>S-ubiquitinyl-[E2 ubiquitin-conjugating enzyme]-L-cysteine + [acceptor protein]-L-lysine = [E2 ubiquitin-conjugating enzyme]-L-cysteine + N(6)-ubiquitinyl-[acceptor protein]-L-lysine.</text>
        <dbReference type="EC" id="2.3.2.27"/>
    </reaction>
</comment>
<feature type="domain" description="UBR-type" evidence="12">
    <location>
        <begin position="115"/>
        <end position="188"/>
    </location>
</feature>
<dbReference type="PANTHER" id="PTHR21497">
    <property type="entry name" value="UBIQUITIN LIGASE E3 ALPHA-RELATED"/>
    <property type="match status" value="1"/>
</dbReference>
<keyword evidence="4 10" id="KW-0479">Metal-binding</keyword>
<dbReference type="GO" id="GO:0034620">
    <property type="term" value="P:cellular response to unfolded protein"/>
    <property type="evidence" value="ECO:0007669"/>
    <property type="project" value="EnsemblFungi"/>
</dbReference>
<dbReference type="eggNOG" id="KOG1140">
    <property type="taxonomic scope" value="Eukaryota"/>
</dbReference>
<dbReference type="KEGG" id="tdl:TDEL_0E04390"/>
<evidence type="ECO:0000256" key="5">
    <source>
        <dbReference type="ARBA" id="ARBA00022771"/>
    </source>
</evidence>
<dbReference type="GO" id="GO:0090089">
    <property type="term" value="P:regulation of dipeptide transport"/>
    <property type="evidence" value="ECO:0007669"/>
    <property type="project" value="EnsemblFungi"/>
</dbReference>
<dbReference type="PANTHER" id="PTHR21497:SF26">
    <property type="entry name" value="E3 UBIQUITIN-PROTEIN LIGASE UBR1"/>
    <property type="match status" value="1"/>
</dbReference>
<keyword evidence="3 10" id="KW-0808">Transferase</keyword>
<evidence type="ECO:0000256" key="2">
    <source>
        <dbReference type="ARBA" id="ARBA00004906"/>
    </source>
</evidence>
<dbReference type="InterPro" id="IPR044046">
    <property type="entry name" value="E3_ligase_UBR-like_C"/>
</dbReference>
<proteinExistence type="inferred from homology"/>
<dbReference type="InterPro" id="IPR016024">
    <property type="entry name" value="ARM-type_fold"/>
</dbReference>
<evidence type="ECO:0000256" key="1">
    <source>
        <dbReference type="ARBA" id="ARBA00000900"/>
    </source>
</evidence>
<feature type="zinc finger region" description="UBR-type" evidence="9">
    <location>
        <begin position="115"/>
        <end position="188"/>
    </location>
</feature>
<feature type="compositionally biased region" description="Acidic residues" evidence="11">
    <location>
        <begin position="1934"/>
        <end position="1944"/>
    </location>
</feature>
<comment type="similarity">
    <text evidence="8 10">Belongs to the E3 ubiquitin-protein ligase UBR1-like family.</text>
</comment>
<accession>G8ZVN8</accession>
<keyword evidence="6 10" id="KW-0833">Ubl conjugation pathway</keyword>
<evidence type="ECO:0000256" key="10">
    <source>
        <dbReference type="RuleBase" id="RU366018"/>
    </source>
</evidence>
<dbReference type="GO" id="GO:1990303">
    <property type="term" value="C:UBR1-RAD6 ubiquitin ligase complex"/>
    <property type="evidence" value="ECO:0007669"/>
    <property type="project" value="EnsemblFungi"/>
</dbReference>
<dbReference type="Pfam" id="PF18995">
    <property type="entry name" value="PRT6_C"/>
    <property type="match status" value="1"/>
</dbReference>
<dbReference type="Gene3D" id="2.10.110.30">
    <property type="match status" value="1"/>
</dbReference>
<dbReference type="SUPFAM" id="SSF57850">
    <property type="entry name" value="RING/U-box"/>
    <property type="match status" value="1"/>
</dbReference>
<dbReference type="FunCoup" id="G8ZVN8">
    <property type="interactions" value="742"/>
</dbReference>
<evidence type="ECO:0000313" key="13">
    <source>
        <dbReference type="EMBL" id="CCE92682.1"/>
    </source>
</evidence>
<keyword evidence="7 10" id="KW-0862">Zinc</keyword>
<dbReference type="GO" id="GO:0005737">
    <property type="term" value="C:cytoplasm"/>
    <property type="evidence" value="ECO:0007669"/>
    <property type="project" value="EnsemblFungi"/>
</dbReference>
<dbReference type="InParanoid" id="G8ZVN8"/>
<reference evidence="13 14" key="1">
    <citation type="journal article" date="2011" name="Proc. Natl. Acad. Sci. U.S.A.">
        <title>Evolutionary erosion of yeast sex chromosomes by mating-type switching accidents.</title>
        <authorList>
            <person name="Gordon J.L."/>
            <person name="Armisen D."/>
            <person name="Proux-Wera E."/>
            <person name="Oheigeartaigh S.S."/>
            <person name="Byrne K.P."/>
            <person name="Wolfe K.H."/>
        </authorList>
    </citation>
    <scope>NUCLEOTIDE SEQUENCE [LARGE SCALE GENOMIC DNA]</scope>
    <source>
        <strain evidence="14">ATCC 10662 / CBS 1146 / NBRC 0425 / NCYC 2629 / NRRL Y-866</strain>
    </source>
</reference>
<dbReference type="SMART" id="SM00396">
    <property type="entry name" value="ZnF_UBR1"/>
    <property type="match status" value="1"/>
</dbReference>
<dbReference type="OrthoDB" id="26387at2759"/>
<dbReference type="Proteomes" id="UP000005627">
    <property type="component" value="Chromosome 5"/>
</dbReference>
<dbReference type="GO" id="GO:0008540">
    <property type="term" value="C:proteasome regulatory particle, base subcomplex"/>
    <property type="evidence" value="ECO:0007669"/>
    <property type="project" value="EnsemblFungi"/>
</dbReference>
<dbReference type="Gene3D" id="3.30.40.10">
    <property type="entry name" value="Zinc/RING finger domain, C3HC4 (zinc finger)"/>
    <property type="match status" value="1"/>
</dbReference>
<evidence type="ECO:0000256" key="11">
    <source>
        <dbReference type="SAM" id="MobiDB-lite"/>
    </source>
</evidence>
<evidence type="ECO:0000256" key="4">
    <source>
        <dbReference type="ARBA" id="ARBA00022723"/>
    </source>
</evidence>
<evidence type="ECO:0000256" key="3">
    <source>
        <dbReference type="ARBA" id="ARBA00022679"/>
    </source>
</evidence>